<name>A0A2J5I3M3_9EURO</name>
<dbReference type="EMBL" id="KZ559512">
    <property type="protein sequence ID" value="PLN84336.1"/>
    <property type="molecule type" value="Genomic_DNA"/>
</dbReference>
<evidence type="ECO:0000313" key="2">
    <source>
        <dbReference type="Proteomes" id="UP000235023"/>
    </source>
</evidence>
<dbReference type="Proteomes" id="UP000235023">
    <property type="component" value="Unassembled WGS sequence"/>
</dbReference>
<evidence type="ECO:0000313" key="1">
    <source>
        <dbReference type="EMBL" id="PLN84336.1"/>
    </source>
</evidence>
<reference evidence="2" key="1">
    <citation type="submission" date="2017-12" db="EMBL/GenBank/DDBJ databases">
        <authorList>
            <consortium name="DOE Joint Genome Institute"/>
            <person name="Mondo S.J."/>
            <person name="Kjaerbolling I."/>
            <person name="Vesth T.C."/>
            <person name="Frisvad J.C."/>
            <person name="Nybo J.L."/>
            <person name="Theobald S."/>
            <person name="Kuo A."/>
            <person name="Bowyer P."/>
            <person name="Matsuda Y."/>
            <person name="Lyhne E.K."/>
            <person name="Kogle M.E."/>
            <person name="Clum A."/>
            <person name="Lipzen A."/>
            <person name="Salamov A."/>
            <person name="Ngan C.Y."/>
            <person name="Daum C."/>
            <person name="Chiniquy J."/>
            <person name="Barry K."/>
            <person name="LaButti K."/>
            <person name="Haridas S."/>
            <person name="Simmons B.A."/>
            <person name="Magnuson J.K."/>
            <person name="Mortensen U.H."/>
            <person name="Larsen T.O."/>
            <person name="Grigoriev I.V."/>
            <person name="Baker S.E."/>
            <person name="Andersen M.R."/>
            <person name="Nordberg H.P."/>
            <person name="Cantor M.N."/>
            <person name="Hua S.X."/>
        </authorList>
    </citation>
    <scope>NUCLEOTIDE SEQUENCE [LARGE SCALE GENOMIC DNA]</scope>
    <source>
        <strain evidence="2">IBT 19404</strain>
    </source>
</reference>
<proteinExistence type="predicted"/>
<organism evidence="1 2">
    <name type="scientific">Aspergillus taichungensis</name>
    <dbReference type="NCBI Taxonomy" id="482145"/>
    <lineage>
        <taxon>Eukaryota</taxon>
        <taxon>Fungi</taxon>
        <taxon>Dikarya</taxon>
        <taxon>Ascomycota</taxon>
        <taxon>Pezizomycotina</taxon>
        <taxon>Eurotiomycetes</taxon>
        <taxon>Eurotiomycetidae</taxon>
        <taxon>Eurotiales</taxon>
        <taxon>Aspergillaceae</taxon>
        <taxon>Aspergillus</taxon>
        <taxon>Aspergillus subgen. Circumdati</taxon>
    </lineage>
</organism>
<protein>
    <submittedName>
        <fullName evidence="1">Uncharacterized protein</fullName>
    </submittedName>
</protein>
<dbReference type="AlphaFoldDB" id="A0A2J5I3M3"/>
<accession>A0A2J5I3M3</accession>
<sequence length="52" mass="5625">MGAPSVVEVRAVIQKYHLANPCFFGSWAVCSVLLPLFHIAFTGSGGQTRACW</sequence>
<keyword evidence="2" id="KW-1185">Reference proteome</keyword>
<gene>
    <name evidence="1" type="ORF">BDW42DRAFT_162949</name>
</gene>